<feature type="signal peptide" evidence="5">
    <location>
        <begin position="1"/>
        <end position="28"/>
    </location>
</feature>
<dbReference type="SUPFAM" id="SSF52743">
    <property type="entry name" value="Subtilisin-like"/>
    <property type="match status" value="1"/>
</dbReference>
<gene>
    <name evidence="8" type="ORF">ACFO6Q_08935</name>
</gene>
<comment type="similarity">
    <text evidence="4">Belongs to the peptidase S8 family.</text>
</comment>
<feature type="domain" description="PA" evidence="7">
    <location>
        <begin position="430"/>
        <end position="490"/>
    </location>
</feature>
<keyword evidence="2 4" id="KW-0378">Hydrolase</keyword>
<dbReference type="PROSITE" id="PS51892">
    <property type="entry name" value="SUBTILASE"/>
    <property type="match status" value="1"/>
</dbReference>
<dbReference type="PANTHER" id="PTHR10795">
    <property type="entry name" value="PROPROTEIN CONVERTASE SUBTILISIN/KEXIN"/>
    <property type="match status" value="1"/>
</dbReference>
<evidence type="ECO:0000256" key="1">
    <source>
        <dbReference type="ARBA" id="ARBA00022670"/>
    </source>
</evidence>
<evidence type="ECO:0000256" key="5">
    <source>
        <dbReference type="SAM" id="SignalP"/>
    </source>
</evidence>
<feature type="domain" description="Peptidase S8/S53" evidence="6">
    <location>
        <begin position="177"/>
        <end position="645"/>
    </location>
</feature>
<dbReference type="Gene3D" id="3.40.50.200">
    <property type="entry name" value="Peptidase S8/S53 domain"/>
    <property type="match status" value="1"/>
</dbReference>
<reference evidence="9" key="1">
    <citation type="journal article" date="2019" name="Int. J. Syst. Evol. Microbiol.">
        <title>The Global Catalogue of Microorganisms (GCM) 10K type strain sequencing project: providing services to taxonomists for standard genome sequencing and annotation.</title>
        <authorList>
            <consortium name="The Broad Institute Genomics Platform"/>
            <consortium name="The Broad Institute Genome Sequencing Center for Infectious Disease"/>
            <person name="Wu L."/>
            <person name="Ma J."/>
        </authorList>
    </citation>
    <scope>NUCLEOTIDE SEQUENCE [LARGE SCALE GENOMIC DNA]</scope>
    <source>
        <strain evidence="9">CCUG 30340</strain>
    </source>
</reference>
<evidence type="ECO:0000256" key="2">
    <source>
        <dbReference type="ARBA" id="ARBA00022801"/>
    </source>
</evidence>
<evidence type="ECO:0000259" key="7">
    <source>
        <dbReference type="Pfam" id="PF02225"/>
    </source>
</evidence>
<dbReference type="InterPro" id="IPR045051">
    <property type="entry name" value="SBT"/>
</dbReference>
<keyword evidence="5" id="KW-0732">Signal</keyword>
<dbReference type="PRINTS" id="PR00723">
    <property type="entry name" value="SUBTILISIN"/>
</dbReference>
<dbReference type="EMBL" id="JBHSHD010000007">
    <property type="protein sequence ID" value="MFC4820449.1"/>
    <property type="molecule type" value="Genomic_DNA"/>
</dbReference>
<keyword evidence="3 4" id="KW-0720">Serine protease</keyword>
<dbReference type="InterPro" id="IPR046450">
    <property type="entry name" value="PA_dom_sf"/>
</dbReference>
<organism evidence="8 9">
    <name type="scientific">Dokdonella ginsengisoli</name>
    <dbReference type="NCBI Taxonomy" id="363846"/>
    <lineage>
        <taxon>Bacteria</taxon>
        <taxon>Pseudomonadati</taxon>
        <taxon>Pseudomonadota</taxon>
        <taxon>Gammaproteobacteria</taxon>
        <taxon>Lysobacterales</taxon>
        <taxon>Rhodanobacteraceae</taxon>
        <taxon>Dokdonella</taxon>
    </lineage>
</organism>
<evidence type="ECO:0000313" key="9">
    <source>
        <dbReference type="Proteomes" id="UP001595886"/>
    </source>
</evidence>
<dbReference type="Gene3D" id="3.50.30.30">
    <property type="match status" value="1"/>
</dbReference>
<dbReference type="InterPro" id="IPR023828">
    <property type="entry name" value="Peptidase_S8_Ser-AS"/>
</dbReference>
<feature type="active site" description="Charge relay system" evidence="4">
    <location>
        <position position="186"/>
    </location>
</feature>
<evidence type="ECO:0000256" key="3">
    <source>
        <dbReference type="ARBA" id="ARBA00022825"/>
    </source>
</evidence>
<evidence type="ECO:0000256" key="4">
    <source>
        <dbReference type="PROSITE-ProRule" id="PRU01240"/>
    </source>
</evidence>
<dbReference type="InterPro" id="IPR003137">
    <property type="entry name" value="PA_domain"/>
</dbReference>
<comment type="caution">
    <text evidence="8">The sequence shown here is derived from an EMBL/GenBank/DDBJ whole genome shotgun (WGS) entry which is preliminary data.</text>
</comment>
<sequence length="1008" mass="103665">MNNRVCYSLLACSIGLALSAAVPLPAAASGVERRALIEASDTGRYLVTFEEAGLLHYLGGAGGLAATAPAATGARKLEADSAPARAYARHLDTQRAARVATIEQALGRRLDVRHAYGIQRNGISAPMSLEEAQRVARLPGVVSVRPVRRLAPGTFRGPTFIGADAIWNGEGVTATRGQGVRVGVIDTGANSAHPSFADDAACGFDGTHPKLRAFDCNVSSAGHCDGPNPEAGFLVEGDVLGHGVHTASTAAGNRVDSSAAPPPDLPEGVAMSGVAPCAAVYSYKVANDDDGGIYDDSIAAAIESLVVDQIDVANYSIGPTCGGGSPWQDIDDRSFLDAVAADVFVAASAGNTRSSCQDPVGRVSHLGPWITTVAASTHDRLLAPARFTLTGPGTPPPPLHELGVVPAAEVDLSAVADLAGVPIRTYPDNIAGCSETGAFPAGYFSGAIALVRRGATPPATTACSFVEKAANAAAAGARVVLIANDRNDATVMSAPGATAALFKINDPLLSDALIEFVQAHQQAPVEGRVFADGFDGAAQGAGAVGDFLKASAVAGRPGDVLADFSFRGPTPEPYSALTKPDVSAPGVDIYAAGRVQDGNYFAMSGTSMASPHVAGAAALLRALHPDWSVSEIKSALQTTAAGGGTQEDGATPWNADQVGSGRIDAGLAARAGLTLDESYERYLAADPSGGTLDPKALNLASLRELKCAPQCSWTRTLRNRLGGDGNWTATAEMPGVEVTFSPATFALGSGATQTLEITVEPTRTLGEPTFGRIVFKEANGLAPDQHFTLVIGNEPGIGIGCRSGECEFRLDSLAIDYEILANDAEFVWLNRFTPAPTDFPITIRSITTLIDMQVAGNDEGDRIPVHVYQDDDSDPSNGAALVGSYIDFALPAPGPVPVFTTIELPTPIVVDGPGDVLIALSNMRTARNATRSMTADVGPFKGRSWIGSLYDAPAGAVPGLGESDVGLRLANQPGWGGSVQGNWIIRASGTNAAGKTIELGVTDEPAGP</sequence>
<dbReference type="RefSeq" id="WP_380020302.1">
    <property type="nucleotide sequence ID" value="NZ_JBHSHD010000007.1"/>
</dbReference>
<evidence type="ECO:0000313" key="8">
    <source>
        <dbReference type="EMBL" id="MFC4820449.1"/>
    </source>
</evidence>
<dbReference type="SUPFAM" id="SSF52025">
    <property type="entry name" value="PA domain"/>
    <property type="match status" value="1"/>
</dbReference>
<dbReference type="Proteomes" id="UP001595886">
    <property type="component" value="Unassembled WGS sequence"/>
</dbReference>
<feature type="active site" description="Charge relay system" evidence="4">
    <location>
        <position position="242"/>
    </location>
</feature>
<dbReference type="Pfam" id="PF00082">
    <property type="entry name" value="Peptidase_S8"/>
    <property type="match status" value="1"/>
</dbReference>
<accession>A0ABV9QVI9</accession>
<feature type="chain" id="PRO_5045731480" evidence="5">
    <location>
        <begin position="29"/>
        <end position="1008"/>
    </location>
</feature>
<evidence type="ECO:0000259" key="6">
    <source>
        <dbReference type="Pfam" id="PF00082"/>
    </source>
</evidence>
<dbReference type="InterPro" id="IPR015500">
    <property type="entry name" value="Peptidase_S8_subtilisin-rel"/>
</dbReference>
<name>A0ABV9QVI9_9GAMM</name>
<dbReference type="PROSITE" id="PS00138">
    <property type="entry name" value="SUBTILASE_SER"/>
    <property type="match status" value="1"/>
</dbReference>
<feature type="active site" description="Charge relay system" evidence="4">
    <location>
        <position position="607"/>
    </location>
</feature>
<keyword evidence="1 4" id="KW-0645">Protease</keyword>
<dbReference type="Pfam" id="PF02225">
    <property type="entry name" value="PA"/>
    <property type="match status" value="1"/>
</dbReference>
<protein>
    <submittedName>
        <fullName evidence="8">S8 family serine peptidase</fullName>
    </submittedName>
</protein>
<keyword evidence="9" id="KW-1185">Reference proteome</keyword>
<dbReference type="InterPro" id="IPR000209">
    <property type="entry name" value="Peptidase_S8/S53_dom"/>
</dbReference>
<proteinExistence type="inferred from homology"/>
<dbReference type="InterPro" id="IPR036852">
    <property type="entry name" value="Peptidase_S8/S53_dom_sf"/>
</dbReference>